<reference evidence="1" key="1">
    <citation type="submission" date="2021-01" db="EMBL/GenBank/DDBJ databases">
        <title>Whole genome shotgun sequence of Actinoplanes ferrugineus NBRC 15555.</title>
        <authorList>
            <person name="Komaki H."/>
            <person name="Tamura T."/>
        </authorList>
    </citation>
    <scope>NUCLEOTIDE SEQUENCE</scope>
    <source>
        <strain evidence="1">NBRC 15555</strain>
    </source>
</reference>
<proteinExistence type="predicted"/>
<dbReference type="Proteomes" id="UP000598174">
    <property type="component" value="Unassembled WGS sequence"/>
</dbReference>
<keyword evidence="2" id="KW-1185">Reference proteome</keyword>
<gene>
    <name evidence="1" type="ORF">Afe05nite_56550</name>
</gene>
<evidence type="ECO:0000313" key="1">
    <source>
        <dbReference type="EMBL" id="GIE13815.1"/>
    </source>
</evidence>
<evidence type="ECO:0000313" key="2">
    <source>
        <dbReference type="Proteomes" id="UP000598174"/>
    </source>
</evidence>
<dbReference type="AlphaFoldDB" id="A0A919MIL7"/>
<organism evidence="1 2">
    <name type="scientific">Paractinoplanes ferrugineus</name>
    <dbReference type="NCBI Taxonomy" id="113564"/>
    <lineage>
        <taxon>Bacteria</taxon>
        <taxon>Bacillati</taxon>
        <taxon>Actinomycetota</taxon>
        <taxon>Actinomycetes</taxon>
        <taxon>Micromonosporales</taxon>
        <taxon>Micromonosporaceae</taxon>
        <taxon>Paractinoplanes</taxon>
    </lineage>
</organism>
<protein>
    <submittedName>
        <fullName evidence="1">Uncharacterized protein</fullName>
    </submittedName>
</protein>
<comment type="caution">
    <text evidence="1">The sequence shown here is derived from an EMBL/GenBank/DDBJ whole genome shotgun (WGS) entry which is preliminary data.</text>
</comment>
<accession>A0A919MIL7</accession>
<name>A0A919MIL7_9ACTN</name>
<sequence length="127" mass="13590">MQQARMVVGVGSLPDDDDFILDQVTEELADDLREVGEVERIPQAGRGAGDKGVAELVAGAVAVLATADPGYLQALADVIVGFLQRNTGRRAHLRVGDIEFTIDRPSRKETAELIKAVQTAIERHGDG</sequence>
<dbReference type="EMBL" id="BOMM01000050">
    <property type="protein sequence ID" value="GIE13815.1"/>
    <property type="molecule type" value="Genomic_DNA"/>
</dbReference>